<feature type="chain" id="PRO_5039213547" evidence="1">
    <location>
        <begin position="26"/>
        <end position="199"/>
    </location>
</feature>
<dbReference type="EMBL" id="DXDA01000015">
    <property type="protein sequence ID" value="HIY68074.1"/>
    <property type="molecule type" value="Genomic_DNA"/>
</dbReference>
<proteinExistence type="predicted"/>
<reference evidence="2" key="2">
    <citation type="submission" date="2021-04" db="EMBL/GenBank/DDBJ databases">
        <authorList>
            <person name="Gilroy R."/>
        </authorList>
    </citation>
    <scope>NUCLEOTIDE SEQUENCE</scope>
    <source>
        <strain evidence="2">5134</strain>
    </source>
</reference>
<evidence type="ECO:0000313" key="3">
    <source>
        <dbReference type="Proteomes" id="UP000886844"/>
    </source>
</evidence>
<sequence>MIQMQNFKNKLAAAALACLTLASVACDNDDKENPGQQLSLGELTGSYTGTFDFLASPSDLNPDPQPQTGIAVTFEVTDEGTVHFPEFPAAELVKALIGEEEAATLLPLLGTISYDATIGTPTADESQLTAALTTPQLRIDLSGIMVVLITIDSPEPLSYTKEGAIRFTFKTTKCQLGEGEEAGEPFDLINTLEFTAKKQ</sequence>
<name>A0A9D2CBM9_9BACT</name>
<gene>
    <name evidence="2" type="ORF">H9828_01510</name>
</gene>
<evidence type="ECO:0000313" key="2">
    <source>
        <dbReference type="EMBL" id="HIY68074.1"/>
    </source>
</evidence>
<accession>A0A9D2CBM9</accession>
<comment type="caution">
    <text evidence="2">The sequence shown here is derived from an EMBL/GenBank/DDBJ whole genome shotgun (WGS) entry which is preliminary data.</text>
</comment>
<keyword evidence="1" id="KW-0732">Signal</keyword>
<dbReference type="Proteomes" id="UP000886844">
    <property type="component" value="Unassembled WGS sequence"/>
</dbReference>
<evidence type="ECO:0000256" key="1">
    <source>
        <dbReference type="SAM" id="SignalP"/>
    </source>
</evidence>
<protein>
    <submittedName>
        <fullName evidence="2">DUF4840 domain-containing protein</fullName>
    </submittedName>
</protein>
<reference evidence="2" key="1">
    <citation type="journal article" date="2021" name="PeerJ">
        <title>Extensive microbial diversity within the chicken gut microbiome revealed by metagenomics and culture.</title>
        <authorList>
            <person name="Gilroy R."/>
            <person name="Ravi A."/>
            <person name="Getino M."/>
            <person name="Pursley I."/>
            <person name="Horton D.L."/>
            <person name="Alikhan N.F."/>
            <person name="Baker D."/>
            <person name="Gharbi K."/>
            <person name="Hall N."/>
            <person name="Watson M."/>
            <person name="Adriaenssens E.M."/>
            <person name="Foster-Nyarko E."/>
            <person name="Jarju S."/>
            <person name="Secka A."/>
            <person name="Antonio M."/>
            <person name="Oren A."/>
            <person name="Chaudhuri R.R."/>
            <person name="La Ragione R."/>
            <person name="Hildebrand F."/>
            <person name="Pallen M.J."/>
        </authorList>
    </citation>
    <scope>NUCLEOTIDE SEQUENCE</scope>
    <source>
        <strain evidence="2">5134</strain>
    </source>
</reference>
<dbReference type="AlphaFoldDB" id="A0A9D2CBM9"/>
<organism evidence="2 3">
    <name type="scientific">Candidatus Alistipes intestinigallinarum</name>
    <dbReference type="NCBI Taxonomy" id="2838440"/>
    <lineage>
        <taxon>Bacteria</taxon>
        <taxon>Pseudomonadati</taxon>
        <taxon>Bacteroidota</taxon>
        <taxon>Bacteroidia</taxon>
        <taxon>Bacteroidales</taxon>
        <taxon>Rikenellaceae</taxon>
        <taxon>Alistipes</taxon>
    </lineage>
</organism>
<feature type="signal peptide" evidence="1">
    <location>
        <begin position="1"/>
        <end position="25"/>
    </location>
</feature>